<protein>
    <submittedName>
        <fullName evidence="1">Uncharacterized protein</fullName>
    </submittedName>
</protein>
<name>A0A9N9XIY5_PHYSR</name>
<reference evidence="1" key="1">
    <citation type="submission" date="2022-01" db="EMBL/GenBank/DDBJ databases">
        <authorList>
            <person name="King R."/>
        </authorList>
    </citation>
    <scope>NUCLEOTIDE SEQUENCE</scope>
</reference>
<dbReference type="EMBL" id="OU900094">
    <property type="protein sequence ID" value="CAG9854106.1"/>
    <property type="molecule type" value="Genomic_DNA"/>
</dbReference>
<proteinExistence type="predicted"/>
<evidence type="ECO:0000313" key="2">
    <source>
        <dbReference type="Proteomes" id="UP001153712"/>
    </source>
</evidence>
<gene>
    <name evidence="1" type="ORF">PHYEVI_LOCUS571</name>
</gene>
<accession>A0A9N9XIY5</accession>
<dbReference type="Proteomes" id="UP001153712">
    <property type="component" value="Chromosome 1"/>
</dbReference>
<evidence type="ECO:0000313" key="1">
    <source>
        <dbReference type="EMBL" id="CAG9854106.1"/>
    </source>
</evidence>
<dbReference type="AlphaFoldDB" id="A0A9N9XIY5"/>
<keyword evidence="2" id="KW-1185">Reference proteome</keyword>
<sequence length="40" mass="4954">MSLLTTFLLFEVPNRVMTSLNRLKTPEHFDKIREYYHRQK</sequence>
<organism evidence="1 2">
    <name type="scientific">Phyllotreta striolata</name>
    <name type="common">Striped flea beetle</name>
    <name type="synonym">Crioceris striolata</name>
    <dbReference type="NCBI Taxonomy" id="444603"/>
    <lineage>
        <taxon>Eukaryota</taxon>
        <taxon>Metazoa</taxon>
        <taxon>Ecdysozoa</taxon>
        <taxon>Arthropoda</taxon>
        <taxon>Hexapoda</taxon>
        <taxon>Insecta</taxon>
        <taxon>Pterygota</taxon>
        <taxon>Neoptera</taxon>
        <taxon>Endopterygota</taxon>
        <taxon>Coleoptera</taxon>
        <taxon>Polyphaga</taxon>
        <taxon>Cucujiformia</taxon>
        <taxon>Chrysomeloidea</taxon>
        <taxon>Chrysomelidae</taxon>
        <taxon>Galerucinae</taxon>
        <taxon>Alticini</taxon>
        <taxon>Phyllotreta</taxon>
    </lineage>
</organism>